<dbReference type="Proteomes" id="UP000095300">
    <property type="component" value="Unassembled WGS sequence"/>
</dbReference>
<protein>
    <submittedName>
        <fullName evidence="3">Uncharacterized protein</fullName>
    </submittedName>
</protein>
<dbReference type="OrthoDB" id="6616542at2759"/>
<evidence type="ECO:0000313" key="3">
    <source>
        <dbReference type="EnsemblMetazoa" id="SCAU002308-PA"/>
    </source>
</evidence>
<dbReference type="VEuPathDB" id="VectorBase:SCAU002308"/>
<feature type="region of interest" description="Disordered" evidence="1">
    <location>
        <begin position="68"/>
        <end position="96"/>
    </location>
</feature>
<dbReference type="KEGG" id="scac:106085548"/>
<feature type="signal peptide" evidence="2">
    <location>
        <begin position="1"/>
        <end position="27"/>
    </location>
</feature>
<gene>
    <name evidence="3" type="primary">106085548</name>
</gene>
<dbReference type="AlphaFoldDB" id="A0A1I8NV59"/>
<proteinExistence type="predicted"/>
<keyword evidence="4" id="KW-1185">Reference proteome</keyword>
<name>A0A1I8NV59_STOCA</name>
<organism evidence="3 4">
    <name type="scientific">Stomoxys calcitrans</name>
    <name type="common">Stable fly</name>
    <name type="synonym">Conops calcitrans</name>
    <dbReference type="NCBI Taxonomy" id="35570"/>
    <lineage>
        <taxon>Eukaryota</taxon>
        <taxon>Metazoa</taxon>
        <taxon>Ecdysozoa</taxon>
        <taxon>Arthropoda</taxon>
        <taxon>Hexapoda</taxon>
        <taxon>Insecta</taxon>
        <taxon>Pterygota</taxon>
        <taxon>Neoptera</taxon>
        <taxon>Endopterygota</taxon>
        <taxon>Diptera</taxon>
        <taxon>Brachycera</taxon>
        <taxon>Muscomorpha</taxon>
        <taxon>Muscoidea</taxon>
        <taxon>Muscidae</taxon>
        <taxon>Stomoxys</taxon>
    </lineage>
</organism>
<sequence length="248" mass="27183">MQNKICHKRPSMAVCVLVFVVFTFARAMPLDEIVRDIPMADIDMQFAESSHIPLVLKTTSNMQEKNANDQQVAESSNVDVVEETAESGGRSFTADSNADVELSASYNVEVQAENSNSSPDFDIHSQGEDNSKSGFRISLFQAPVKTRESVNLEAEGVPSKVLSAYDNSQKAIADRTQPIPIVDTISEHEKYGNNGDMFDGISRSLVNGYEAFSNFLNTIIQKPKEIFKSINKSVNAQLDIIGGKLVGL</sequence>
<accession>A0A1I8NV59</accession>
<evidence type="ECO:0000256" key="1">
    <source>
        <dbReference type="SAM" id="MobiDB-lite"/>
    </source>
</evidence>
<reference evidence="3" key="1">
    <citation type="submission" date="2020-05" db="UniProtKB">
        <authorList>
            <consortium name="EnsemblMetazoa"/>
        </authorList>
    </citation>
    <scope>IDENTIFICATION</scope>
    <source>
        <strain evidence="3">USDA</strain>
    </source>
</reference>
<feature type="compositionally biased region" description="Polar residues" evidence="1">
    <location>
        <begin position="68"/>
        <end position="78"/>
    </location>
</feature>
<dbReference type="EnsemblMetazoa" id="SCAU002308-RA">
    <property type="protein sequence ID" value="SCAU002308-PA"/>
    <property type="gene ID" value="SCAU002308"/>
</dbReference>
<evidence type="ECO:0000313" key="4">
    <source>
        <dbReference type="Proteomes" id="UP000095300"/>
    </source>
</evidence>
<evidence type="ECO:0000256" key="2">
    <source>
        <dbReference type="SAM" id="SignalP"/>
    </source>
</evidence>
<feature type="chain" id="PRO_5009325601" evidence="2">
    <location>
        <begin position="28"/>
        <end position="248"/>
    </location>
</feature>
<keyword evidence="2" id="KW-0732">Signal</keyword>